<reference evidence="10 11" key="1">
    <citation type="submission" date="2018-10" db="EMBL/GenBank/DDBJ databases">
        <title>Genomic Encyclopedia of Archaeal and Bacterial Type Strains, Phase II (KMG-II): from individual species to whole genera.</title>
        <authorList>
            <person name="Goeker M."/>
        </authorList>
    </citation>
    <scope>NUCLEOTIDE SEQUENCE [LARGE SCALE GENOMIC DNA]</scope>
    <source>
        <strain evidence="10 11">VM1</strain>
    </source>
</reference>
<gene>
    <name evidence="10" type="ORF">CLV39_0166</name>
</gene>
<evidence type="ECO:0000259" key="9">
    <source>
        <dbReference type="Pfam" id="PF13231"/>
    </source>
</evidence>
<feature type="transmembrane region" description="Helical" evidence="8">
    <location>
        <begin position="340"/>
        <end position="360"/>
    </location>
</feature>
<keyword evidence="7 8" id="KW-0472">Membrane</keyword>
<feature type="transmembrane region" description="Helical" evidence="8">
    <location>
        <begin position="109"/>
        <end position="131"/>
    </location>
</feature>
<dbReference type="OrthoDB" id="9775035at2"/>
<dbReference type="GO" id="GO:0005886">
    <property type="term" value="C:plasma membrane"/>
    <property type="evidence" value="ECO:0007669"/>
    <property type="project" value="UniProtKB-SubCell"/>
</dbReference>
<dbReference type="InterPro" id="IPR038731">
    <property type="entry name" value="RgtA/B/C-like"/>
</dbReference>
<feature type="transmembrane region" description="Helical" evidence="8">
    <location>
        <begin position="160"/>
        <end position="193"/>
    </location>
</feature>
<evidence type="ECO:0000256" key="5">
    <source>
        <dbReference type="ARBA" id="ARBA00022692"/>
    </source>
</evidence>
<dbReference type="AlphaFoldDB" id="A0A3M0BK14"/>
<feature type="transmembrane region" description="Helical" evidence="8">
    <location>
        <begin position="205"/>
        <end position="232"/>
    </location>
</feature>
<keyword evidence="4 10" id="KW-0808">Transferase</keyword>
<feature type="transmembrane region" description="Helical" evidence="8">
    <location>
        <begin position="288"/>
        <end position="305"/>
    </location>
</feature>
<evidence type="ECO:0000256" key="6">
    <source>
        <dbReference type="ARBA" id="ARBA00022989"/>
    </source>
</evidence>
<comment type="caution">
    <text evidence="10">The sequence shown here is derived from an EMBL/GenBank/DDBJ whole genome shotgun (WGS) entry which is preliminary data.</text>
</comment>
<evidence type="ECO:0000256" key="2">
    <source>
        <dbReference type="ARBA" id="ARBA00022475"/>
    </source>
</evidence>
<dbReference type="EMBL" id="REFO01000010">
    <property type="protein sequence ID" value="RMA97551.1"/>
    <property type="molecule type" value="Genomic_DNA"/>
</dbReference>
<comment type="subcellular location">
    <subcellularLocation>
        <location evidence="1">Cell membrane</location>
        <topology evidence="1">Multi-pass membrane protein</topology>
    </subcellularLocation>
</comment>
<dbReference type="GO" id="GO:0009103">
    <property type="term" value="P:lipopolysaccharide biosynthetic process"/>
    <property type="evidence" value="ECO:0007669"/>
    <property type="project" value="UniProtKB-ARBA"/>
</dbReference>
<keyword evidence="6 8" id="KW-1133">Transmembrane helix</keyword>
<accession>A0A3M0BK14</accession>
<dbReference type="Proteomes" id="UP000280842">
    <property type="component" value="Unassembled WGS sequence"/>
</dbReference>
<evidence type="ECO:0000256" key="4">
    <source>
        <dbReference type="ARBA" id="ARBA00022679"/>
    </source>
</evidence>
<dbReference type="InterPro" id="IPR050297">
    <property type="entry name" value="LipidA_mod_glycosyltrf_83"/>
</dbReference>
<feature type="transmembrane region" description="Helical" evidence="8">
    <location>
        <begin position="82"/>
        <end position="102"/>
    </location>
</feature>
<evidence type="ECO:0000256" key="1">
    <source>
        <dbReference type="ARBA" id="ARBA00004651"/>
    </source>
</evidence>
<feature type="transmembrane region" description="Helical" evidence="8">
    <location>
        <begin position="394"/>
        <end position="415"/>
    </location>
</feature>
<evidence type="ECO:0000256" key="8">
    <source>
        <dbReference type="SAM" id="Phobius"/>
    </source>
</evidence>
<dbReference type="RefSeq" id="WP_121922330.1">
    <property type="nucleotide sequence ID" value="NZ_REFO01000010.1"/>
</dbReference>
<keyword evidence="2" id="KW-1003">Cell membrane</keyword>
<evidence type="ECO:0000256" key="3">
    <source>
        <dbReference type="ARBA" id="ARBA00022676"/>
    </source>
</evidence>
<feature type="transmembrane region" description="Helical" evidence="8">
    <location>
        <begin position="317"/>
        <end position="334"/>
    </location>
</feature>
<protein>
    <submittedName>
        <fullName evidence="10">4-amino-4-deoxy-L-arabinose transferase-like glycosyltransferase</fullName>
    </submittedName>
</protein>
<dbReference type="Pfam" id="PF13231">
    <property type="entry name" value="PMT_2"/>
    <property type="match status" value="1"/>
</dbReference>
<feature type="transmembrane region" description="Helical" evidence="8">
    <location>
        <begin position="367"/>
        <end position="388"/>
    </location>
</feature>
<dbReference type="PANTHER" id="PTHR33908">
    <property type="entry name" value="MANNOSYLTRANSFERASE YKCB-RELATED"/>
    <property type="match status" value="1"/>
</dbReference>
<keyword evidence="3" id="KW-0328">Glycosyltransferase</keyword>
<evidence type="ECO:0000256" key="7">
    <source>
        <dbReference type="ARBA" id="ARBA00023136"/>
    </source>
</evidence>
<keyword evidence="11" id="KW-1185">Reference proteome</keyword>
<sequence>MSRFKIALVLIFLLSAISFFANIWGISIYSLDEAKNSVCAREMLERNDFIVPTFNYELRTDKPPMHYYFMIFAYKLFGFNEFSARFFSAVFGILTVIATFLFARRYYNLKVAIFSAIVLIASLHLSIQFHMAVPDPYLIFFINASLFSFYIFHKEKKQTFLWLFYIFMAFGVLTKGPVAVVLPSFIVLLFLAYKHELKEIFKLKIIQGIILILAISLPWYIAVGLKTDWIWIKEFIFKHNIHRFSDSMEGHGGIFLITFLYVFLGLLPFSVFILQAISKAWKEKFKDINIFLLIFASVYIIFFAISKTKLPNYTVPSYPPLAILIGSFLLSSVYRKNLKISLLIYIFLTILLALLSYFGLKTEVEDLAYLGFSFLFLTIAGLLALFFIKKDLIKSYLVLFSFSYAFVLAFFYLIYPPIDKQNPVMQLLPLIEDKSKVYYYKSFNPAFAFYIKTPIKPIKQIKKGNYYIITRKKYLKELSKYKNLKVLGIKKDLFEKRYSVLIKAN</sequence>
<organism evidence="10 11">
    <name type="scientific">Hydrogenothermus marinus</name>
    <dbReference type="NCBI Taxonomy" id="133270"/>
    <lineage>
        <taxon>Bacteria</taxon>
        <taxon>Pseudomonadati</taxon>
        <taxon>Aquificota</taxon>
        <taxon>Aquificia</taxon>
        <taxon>Aquificales</taxon>
        <taxon>Hydrogenothermaceae</taxon>
        <taxon>Hydrogenothermus</taxon>
    </lineage>
</organism>
<dbReference type="GO" id="GO:0016763">
    <property type="term" value="F:pentosyltransferase activity"/>
    <property type="evidence" value="ECO:0007669"/>
    <property type="project" value="TreeGrafter"/>
</dbReference>
<keyword evidence="5 8" id="KW-0812">Transmembrane</keyword>
<evidence type="ECO:0000313" key="10">
    <source>
        <dbReference type="EMBL" id="RMA97551.1"/>
    </source>
</evidence>
<feature type="domain" description="Glycosyltransferase RgtA/B/C/D-like" evidence="9">
    <location>
        <begin position="61"/>
        <end position="219"/>
    </location>
</feature>
<dbReference type="GO" id="GO:0010041">
    <property type="term" value="P:response to iron(III) ion"/>
    <property type="evidence" value="ECO:0007669"/>
    <property type="project" value="TreeGrafter"/>
</dbReference>
<feature type="transmembrane region" description="Helical" evidence="8">
    <location>
        <begin position="253"/>
        <end position="276"/>
    </location>
</feature>
<dbReference type="PANTHER" id="PTHR33908:SF3">
    <property type="entry name" value="UNDECAPRENYL PHOSPHATE-ALPHA-4-AMINO-4-DEOXY-L-ARABINOSE ARABINOSYL TRANSFERASE"/>
    <property type="match status" value="1"/>
</dbReference>
<name>A0A3M0BK14_9AQUI</name>
<evidence type="ECO:0000313" key="11">
    <source>
        <dbReference type="Proteomes" id="UP000280842"/>
    </source>
</evidence>
<proteinExistence type="predicted"/>